<evidence type="ECO:0000313" key="2">
    <source>
        <dbReference type="Proteomes" id="UP000564604"/>
    </source>
</evidence>
<dbReference type="AlphaFoldDB" id="A0A9Q5B007"/>
<dbReference type="EMBL" id="JAAQYX010000012">
    <property type="protein sequence ID" value="NNB49770.1"/>
    <property type="molecule type" value="Genomic_DNA"/>
</dbReference>
<name>A0A9Q5B007_PSEFR</name>
<accession>A0A9Q5B007</accession>
<protein>
    <submittedName>
        <fullName evidence="1">Uncharacterized protein</fullName>
    </submittedName>
</protein>
<dbReference type="Proteomes" id="UP000564604">
    <property type="component" value="Unassembled WGS sequence"/>
</dbReference>
<gene>
    <name evidence="1" type="ORF">HBN89_10855</name>
</gene>
<evidence type="ECO:0000313" key="1">
    <source>
        <dbReference type="EMBL" id="NNB49770.1"/>
    </source>
</evidence>
<comment type="caution">
    <text evidence="1">The sequence shown here is derived from an EMBL/GenBank/DDBJ whole genome shotgun (WGS) entry which is preliminary data.</text>
</comment>
<dbReference type="RefSeq" id="WP_159259516.1">
    <property type="nucleotide sequence ID" value="NZ_JAAEBQ010000007.1"/>
</dbReference>
<organism evidence="1 2">
    <name type="scientific">Pseudomonas fragi</name>
    <dbReference type="NCBI Taxonomy" id="296"/>
    <lineage>
        <taxon>Bacteria</taxon>
        <taxon>Pseudomonadati</taxon>
        <taxon>Pseudomonadota</taxon>
        <taxon>Gammaproteobacteria</taxon>
        <taxon>Pseudomonadales</taxon>
        <taxon>Pseudomonadaceae</taxon>
        <taxon>Pseudomonas</taxon>
    </lineage>
</organism>
<reference evidence="1 2" key="1">
    <citation type="journal article" date="2020" name="Front. Microbiol.">
        <title>Genetic Organization of the aprX-lipA2 Operon Affects the Proteolytic Potential of Pseudomonas Species in Milk.</title>
        <authorList>
            <person name="Maier C."/>
            <person name="Huptas C."/>
            <person name="von Neubeck M."/>
            <person name="Scherer S."/>
            <person name="Wenning M."/>
            <person name="Lucking G."/>
        </authorList>
    </citation>
    <scope>NUCLEOTIDE SEQUENCE [LARGE SCALE GENOMIC DNA]</scope>
    <source>
        <strain evidence="1 2">WS 5094</strain>
    </source>
</reference>
<sequence>MPEVALMDHERWRFCASWLACDSIIAVLQANLIACIASKPAPTGFYQA</sequence>
<proteinExistence type="predicted"/>